<evidence type="ECO:0000313" key="3">
    <source>
        <dbReference type="EMBL" id="PTA69278.1"/>
    </source>
</evidence>
<gene>
    <name evidence="3" type="ORF">C8263_02775</name>
</gene>
<dbReference type="GO" id="GO:0016491">
    <property type="term" value="F:oxidoreductase activity"/>
    <property type="evidence" value="ECO:0007669"/>
    <property type="project" value="InterPro"/>
</dbReference>
<comment type="caution">
    <text evidence="3">The sequence shown here is derived from an EMBL/GenBank/DDBJ whole genome shotgun (WGS) entry which is preliminary data.</text>
</comment>
<accession>A0A2T3WBJ7</accession>
<dbReference type="Pfam" id="PF01593">
    <property type="entry name" value="Amino_oxidase"/>
    <property type="match status" value="1"/>
</dbReference>
<feature type="domain" description="Amine oxidase" evidence="2">
    <location>
        <begin position="922"/>
        <end position="1030"/>
    </location>
</feature>
<dbReference type="SUPFAM" id="SSF160104">
    <property type="entry name" value="Acetoacetate decarboxylase-like"/>
    <property type="match status" value="1"/>
</dbReference>
<dbReference type="InterPro" id="IPR010451">
    <property type="entry name" value="Acetoacetate_decarboxylase"/>
</dbReference>
<organism evidence="3 4">
    <name type="scientific">Deinococcus arcticus</name>
    <dbReference type="NCBI Taxonomy" id="2136176"/>
    <lineage>
        <taxon>Bacteria</taxon>
        <taxon>Thermotogati</taxon>
        <taxon>Deinococcota</taxon>
        <taxon>Deinococci</taxon>
        <taxon>Deinococcales</taxon>
        <taxon>Deinococcaceae</taxon>
        <taxon>Deinococcus</taxon>
    </lineage>
</organism>
<keyword evidence="4" id="KW-1185">Reference proteome</keyword>
<dbReference type="Pfam" id="PF13450">
    <property type="entry name" value="NAD_binding_8"/>
    <property type="match status" value="1"/>
</dbReference>
<reference evidence="3 4" key="1">
    <citation type="submission" date="2018-03" db="EMBL/GenBank/DDBJ databases">
        <title>Draft genome of Deinococcus sp. OD32.</title>
        <authorList>
            <person name="Wang X.-P."/>
            <person name="Du Z.-J."/>
        </authorList>
    </citation>
    <scope>NUCLEOTIDE SEQUENCE [LARGE SCALE GENOMIC DNA]</scope>
    <source>
        <strain evidence="3 4">OD32</strain>
    </source>
</reference>
<dbReference type="SUPFAM" id="SSF51905">
    <property type="entry name" value="FAD/NAD(P)-binding domain"/>
    <property type="match status" value="1"/>
</dbReference>
<sequence>MPRPDYLFLPGSVLMHAPLVLQGADMRGFFLKGDPEKLQATVDAGLNRAAQGHATFRVLSPYVMLTFTRVGHAHSAHPSDAAKGWITETDIITWIPVGQLDDRGRLQHLYFYPVHIWVDDTMALINGRELYGYPKYDCQYEMPAAGEAGDFRLRVKGFEPFSPGTQIAWHPLLELTPHARGGLLGGLKDRARPIQTFGDLVRGAFEGLAHLPDFLIPDLAGWEDLLSLLAEPRTDQLFLKQFPDGTGVGAVYQAVVAAPAVVNAVHGGQLFGQGYTCTLHDFASFPLHETLGLSLGDQPAHLPFEVRFDFTVTEAQELTPPARTPPEKIAILGGGVGAISAAYHLTQEKDWQDKYDITLYQMGWRLGGKGASGRNAAAGQRIEEHGLHIWFGFYENAFRMIQGIYGDLGRPPGAPLATWQDAFKPHDYIVLSEHIGESWRPWPLMFPHRPGTPGDGAEHPMLWEAAQALLAQIRKWLADICHLHVPEPVAAPQQQPGQHDSWLHHLAAALQADVEHLAASVLHTVEGACQLDSALPTRLQGNENEHSLLAHTLQGIKGWIDHLLCALLDRDDEIRRAYICLDLGVTTLLGLLRDGVLKGGFDVINDIDLRDWLLKHGANERYSVNSAVIRGFYDLIFAYEGGDYDRPNAEAGTLLRAMMKIGLSYKGSIMYKMQAGMGDTIFSPAYQALRARGVKFKFFHKVEALTRDGDEVGTIRLTRQATVASGEAHYDPFVYVKGLACWPNRPNLDQLLPEEAQALRQSGANLESHWSTWPQVYEQTFGKPLPEVTLTKGVDFDRVILGVSVASVPLVAPELVAGSEALKNATTFVKTVPTQAYQLWFNQTLSELGWTAQPDGQQPVLSGFTEPYDTWAPMDQLLCREDWPDTPGAPKNVSYFCSVFPDEGLPPPSDTAFPVHCAEQARAGALNQVQQQLTALLPAVGPAGEFNWNLLSAPDDTQGEARFDAQYWRANMDPSERYVMSVVSSSQHRLRADESGYRNLVLTGDWLNTGLNAGCVEAAVMAGMQAAQAVTGKKAPIPGERDV</sequence>
<dbReference type="Pfam" id="PF06314">
    <property type="entry name" value="ADC"/>
    <property type="match status" value="1"/>
</dbReference>
<dbReference type="OrthoDB" id="220163at2"/>
<dbReference type="AlphaFoldDB" id="A0A2T3WBJ7"/>
<dbReference type="EMBL" id="PYSV01000002">
    <property type="protein sequence ID" value="PTA69278.1"/>
    <property type="molecule type" value="Genomic_DNA"/>
</dbReference>
<evidence type="ECO:0000256" key="1">
    <source>
        <dbReference type="ARBA" id="ARBA00005995"/>
    </source>
</evidence>
<protein>
    <submittedName>
        <fullName evidence="3">Acetoacetate decarboxylase</fullName>
    </submittedName>
</protein>
<dbReference type="Proteomes" id="UP000240317">
    <property type="component" value="Unassembled WGS sequence"/>
</dbReference>
<dbReference type="Gene3D" id="3.50.50.60">
    <property type="entry name" value="FAD/NAD(P)-binding domain"/>
    <property type="match status" value="1"/>
</dbReference>
<dbReference type="Gene3D" id="2.40.400.10">
    <property type="entry name" value="Acetoacetate decarboxylase-like"/>
    <property type="match status" value="1"/>
</dbReference>
<comment type="similarity">
    <text evidence="1">Belongs to the flavin monoamine oxidase family.</text>
</comment>
<dbReference type="InterPro" id="IPR023375">
    <property type="entry name" value="ADC_dom_sf"/>
</dbReference>
<dbReference type="PANTHER" id="PTHR43563:SF1">
    <property type="entry name" value="AMINE OXIDASE [FLAVIN-CONTAINING] B"/>
    <property type="match status" value="1"/>
</dbReference>
<dbReference type="GO" id="GO:0016829">
    <property type="term" value="F:lyase activity"/>
    <property type="evidence" value="ECO:0007669"/>
    <property type="project" value="InterPro"/>
</dbReference>
<proteinExistence type="inferred from homology"/>
<dbReference type="PANTHER" id="PTHR43563">
    <property type="entry name" value="AMINE OXIDASE"/>
    <property type="match status" value="1"/>
</dbReference>
<dbReference type="InterPro" id="IPR036188">
    <property type="entry name" value="FAD/NAD-bd_sf"/>
</dbReference>
<dbReference type="InterPro" id="IPR050703">
    <property type="entry name" value="Flavin_MAO"/>
</dbReference>
<dbReference type="InterPro" id="IPR002937">
    <property type="entry name" value="Amino_oxidase"/>
</dbReference>
<name>A0A2T3WBJ7_9DEIO</name>
<evidence type="ECO:0000313" key="4">
    <source>
        <dbReference type="Proteomes" id="UP000240317"/>
    </source>
</evidence>
<evidence type="ECO:0000259" key="2">
    <source>
        <dbReference type="Pfam" id="PF01593"/>
    </source>
</evidence>